<dbReference type="AlphaFoldDB" id="A0A644ZGX0"/>
<gene>
    <name evidence="2" type="ORF">SDC9_85774</name>
</gene>
<dbReference type="InterPro" id="IPR011256">
    <property type="entry name" value="Reg_factor_effector_dom_sf"/>
</dbReference>
<evidence type="ECO:0000259" key="1">
    <source>
        <dbReference type="Pfam" id="PF06445"/>
    </source>
</evidence>
<feature type="domain" description="GyrI-like small molecule binding" evidence="1">
    <location>
        <begin position="1"/>
        <end position="42"/>
    </location>
</feature>
<protein>
    <recommendedName>
        <fullName evidence="1">GyrI-like small molecule binding domain-containing protein</fullName>
    </recommendedName>
</protein>
<sequence>MYKEWLTCSGYVPRNSYPFEVYRNNPDADENHIIEVDIYVPIEPIIF</sequence>
<dbReference type="Pfam" id="PF06445">
    <property type="entry name" value="GyrI-like"/>
    <property type="match status" value="1"/>
</dbReference>
<organism evidence="2">
    <name type="scientific">bioreactor metagenome</name>
    <dbReference type="NCBI Taxonomy" id="1076179"/>
    <lineage>
        <taxon>unclassified sequences</taxon>
        <taxon>metagenomes</taxon>
        <taxon>ecological metagenomes</taxon>
    </lineage>
</organism>
<dbReference type="SUPFAM" id="SSF55136">
    <property type="entry name" value="Probable bacterial effector-binding domain"/>
    <property type="match status" value="1"/>
</dbReference>
<name>A0A644ZGX0_9ZZZZ</name>
<comment type="caution">
    <text evidence="2">The sequence shown here is derived from an EMBL/GenBank/DDBJ whole genome shotgun (WGS) entry which is preliminary data.</text>
</comment>
<dbReference type="Gene3D" id="3.20.80.10">
    <property type="entry name" value="Regulatory factor, effector binding domain"/>
    <property type="match status" value="1"/>
</dbReference>
<proteinExistence type="predicted"/>
<dbReference type="EMBL" id="VSSQ01008537">
    <property type="protein sequence ID" value="MPM39141.1"/>
    <property type="molecule type" value="Genomic_DNA"/>
</dbReference>
<accession>A0A644ZGX0</accession>
<reference evidence="2" key="1">
    <citation type="submission" date="2019-08" db="EMBL/GenBank/DDBJ databases">
        <authorList>
            <person name="Kucharzyk K."/>
            <person name="Murdoch R.W."/>
            <person name="Higgins S."/>
            <person name="Loffler F."/>
        </authorList>
    </citation>
    <scope>NUCLEOTIDE SEQUENCE</scope>
</reference>
<dbReference type="InterPro" id="IPR029442">
    <property type="entry name" value="GyrI-like"/>
</dbReference>
<evidence type="ECO:0000313" key="2">
    <source>
        <dbReference type="EMBL" id="MPM39141.1"/>
    </source>
</evidence>